<dbReference type="PANTHER" id="PTHR46082">
    <property type="entry name" value="ATP/GTP-BINDING PROTEIN-RELATED"/>
    <property type="match status" value="1"/>
</dbReference>
<feature type="compositionally biased region" description="Polar residues" evidence="1">
    <location>
        <begin position="1"/>
        <end position="10"/>
    </location>
</feature>
<dbReference type="SUPFAM" id="SSF48452">
    <property type="entry name" value="TPR-like"/>
    <property type="match status" value="2"/>
</dbReference>
<dbReference type="InterPro" id="IPR053137">
    <property type="entry name" value="NLR-like"/>
</dbReference>
<evidence type="ECO:0008006" key="4">
    <source>
        <dbReference type="Google" id="ProtNLM"/>
    </source>
</evidence>
<keyword evidence="3" id="KW-1185">Reference proteome</keyword>
<dbReference type="InterPro" id="IPR011990">
    <property type="entry name" value="TPR-like_helical_dom_sf"/>
</dbReference>
<dbReference type="Proteomes" id="UP000305067">
    <property type="component" value="Unassembled WGS sequence"/>
</dbReference>
<dbReference type="STRING" id="1884261.A0A5C3QM62"/>
<dbReference type="OrthoDB" id="771227at2759"/>
<dbReference type="SUPFAM" id="SSF52540">
    <property type="entry name" value="P-loop containing nucleoside triphosphate hydrolases"/>
    <property type="match status" value="1"/>
</dbReference>
<feature type="compositionally biased region" description="Basic residues" evidence="1">
    <location>
        <begin position="751"/>
        <end position="761"/>
    </location>
</feature>
<dbReference type="AlphaFoldDB" id="A0A5C3QM62"/>
<accession>A0A5C3QM62</accession>
<evidence type="ECO:0000313" key="3">
    <source>
        <dbReference type="Proteomes" id="UP000305067"/>
    </source>
</evidence>
<feature type="region of interest" description="Disordered" evidence="1">
    <location>
        <begin position="731"/>
        <end position="857"/>
    </location>
</feature>
<evidence type="ECO:0000313" key="2">
    <source>
        <dbReference type="EMBL" id="TFL03026.1"/>
    </source>
</evidence>
<reference evidence="2 3" key="1">
    <citation type="journal article" date="2019" name="Nat. Ecol. Evol.">
        <title>Megaphylogeny resolves global patterns of mushroom evolution.</title>
        <authorList>
            <person name="Varga T."/>
            <person name="Krizsan K."/>
            <person name="Foldi C."/>
            <person name="Dima B."/>
            <person name="Sanchez-Garcia M."/>
            <person name="Sanchez-Ramirez S."/>
            <person name="Szollosi G.J."/>
            <person name="Szarkandi J.G."/>
            <person name="Papp V."/>
            <person name="Albert L."/>
            <person name="Andreopoulos W."/>
            <person name="Angelini C."/>
            <person name="Antonin V."/>
            <person name="Barry K.W."/>
            <person name="Bougher N.L."/>
            <person name="Buchanan P."/>
            <person name="Buyck B."/>
            <person name="Bense V."/>
            <person name="Catcheside P."/>
            <person name="Chovatia M."/>
            <person name="Cooper J."/>
            <person name="Damon W."/>
            <person name="Desjardin D."/>
            <person name="Finy P."/>
            <person name="Geml J."/>
            <person name="Haridas S."/>
            <person name="Hughes K."/>
            <person name="Justo A."/>
            <person name="Karasinski D."/>
            <person name="Kautmanova I."/>
            <person name="Kiss B."/>
            <person name="Kocsube S."/>
            <person name="Kotiranta H."/>
            <person name="LaButti K.M."/>
            <person name="Lechner B.E."/>
            <person name="Liimatainen K."/>
            <person name="Lipzen A."/>
            <person name="Lukacs Z."/>
            <person name="Mihaltcheva S."/>
            <person name="Morgado L.N."/>
            <person name="Niskanen T."/>
            <person name="Noordeloos M.E."/>
            <person name="Ohm R.A."/>
            <person name="Ortiz-Santana B."/>
            <person name="Ovrebo C."/>
            <person name="Racz N."/>
            <person name="Riley R."/>
            <person name="Savchenko A."/>
            <person name="Shiryaev A."/>
            <person name="Soop K."/>
            <person name="Spirin V."/>
            <person name="Szebenyi C."/>
            <person name="Tomsovsky M."/>
            <person name="Tulloss R.E."/>
            <person name="Uehling J."/>
            <person name="Grigoriev I.V."/>
            <person name="Vagvolgyi C."/>
            <person name="Papp T."/>
            <person name="Martin F.M."/>
            <person name="Miettinen O."/>
            <person name="Hibbett D.S."/>
            <person name="Nagy L.G."/>
        </authorList>
    </citation>
    <scope>NUCLEOTIDE SEQUENCE [LARGE SCALE GENOMIC DNA]</scope>
    <source>
        <strain evidence="2 3">CBS 309.79</strain>
    </source>
</reference>
<feature type="compositionally biased region" description="Polar residues" evidence="1">
    <location>
        <begin position="848"/>
        <end position="857"/>
    </location>
</feature>
<organism evidence="2 3">
    <name type="scientific">Pterulicium gracile</name>
    <dbReference type="NCBI Taxonomy" id="1884261"/>
    <lineage>
        <taxon>Eukaryota</taxon>
        <taxon>Fungi</taxon>
        <taxon>Dikarya</taxon>
        <taxon>Basidiomycota</taxon>
        <taxon>Agaricomycotina</taxon>
        <taxon>Agaricomycetes</taxon>
        <taxon>Agaricomycetidae</taxon>
        <taxon>Agaricales</taxon>
        <taxon>Pleurotineae</taxon>
        <taxon>Pterulaceae</taxon>
        <taxon>Pterulicium</taxon>
    </lineage>
</organism>
<dbReference type="EMBL" id="ML178821">
    <property type="protein sequence ID" value="TFL03026.1"/>
    <property type="molecule type" value="Genomic_DNA"/>
</dbReference>
<protein>
    <recommendedName>
        <fullName evidence="4">P-loop containing nucleoside triphosphate hydrolase protein</fullName>
    </recommendedName>
</protein>
<sequence length="857" mass="94258">MEFDQSSSKLSAGGDINSRNVNNNQHTVTVNQFLHPPFAAQPGLASRCPLPSLRFTGRTRELDKLEDFFFGASNVDETSPLRKYNPQGKRRISVVYGIGGCGKTQLCRSFIHTRVNCRLDASSVFYVDATTESTLTANFELIARSSGRGDTLEIALFWLANLEDVFFLYIENADDPTFNLHPFLPRTDYAYVLITPRLRDAAQHYGTTVDDCGPLQQDEAHQLLLNTCSRNGQPEEARVADEIVKELHSYALAVVQAGAGIFEMQCTTEEYLEDFRHLRTELMDGQLSGVRGAALDGYTYTTWSLSYNRLTPDAASLACLCAHLHHTGITERLFRDARSSIHKFRKPKIPLCDSLSAAHAKVEQLLQQFVSVRSGGTWNSFAFRQCMQEACSFSLFEYNEVGQVYDKHPLVHDGLRSITQSSLKAAFVVAAVVEHSNEDHEQLVQYVPHVERIHLDHFAALLDLAEAESNLGHYQIAEGIQTTVLHALAGRPDVDRVQINSVLLSLAVSKSHLGHYPEAEEIQTNVVNNRLLIDGGLHPQYVSALFNLAVSQSKLGKHEEAEGTEQKALQCMQERSGEDDPQYITVLSNHALTKSHLGNHEDALKMQNDVLRQRQLAFGESHPLYIQALSSLATIHPGLGDHSTATVLREEEVARKRKLVLGQKHPNTLAAIMHLAKAKAKLGDYNKAVALSGRATRKMKNVLGQGHPDYQAALLSLERFIRKESEDGYSSTESLQLGLHQLPPALGAPSRGRRKERRQKKMGVGSQHDDAVIVASYTSSSGGDKSDESGAGLGWPSSSSEGSEWGSGHGQLSPAGFRFSPSVPRPPRPRHSSVPSGGSEPDDAIAATSISPSSDGY</sequence>
<dbReference type="Gene3D" id="3.40.50.300">
    <property type="entry name" value="P-loop containing nucleotide triphosphate hydrolases"/>
    <property type="match status" value="1"/>
</dbReference>
<proteinExistence type="predicted"/>
<name>A0A5C3QM62_9AGAR</name>
<evidence type="ECO:0000256" key="1">
    <source>
        <dbReference type="SAM" id="MobiDB-lite"/>
    </source>
</evidence>
<feature type="compositionally biased region" description="Low complexity" evidence="1">
    <location>
        <begin position="794"/>
        <end position="806"/>
    </location>
</feature>
<feature type="region of interest" description="Disordered" evidence="1">
    <location>
        <begin position="1"/>
        <end position="21"/>
    </location>
</feature>
<dbReference type="Pfam" id="PF13374">
    <property type="entry name" value="TPR_10"/>
    <property type="match status" value="1"/>
</dbReference>
<dbReference type="InterPro" id="IPR027417">
    <property type="entry name" value="P-loop_NTPase"/>
</dbReference>
<dbReference type="Gene3D" id="1.25.40.10">
    <property type="entry name" value="Tetratricopeptide repeat domain"/>
    <property type="match status" value="2"/>
</dbReference>
<dbReference type="PANTHER" id="PTHR46082:SF6">
    <property type="entry name" value="AAA+ ATPASE DOMAIN-CONTAINING PROTEIN-RELATED"/>
    <property type="match status" value="1"/>
</dbReference>
<dbReference type="Pfam" id="PF13424">
    <property type="entry name" value="TPR_12"/>
    <property type="match status" value="2"/>
</dbReference>
<gene>
    <name evidence="2" type="ORF">BDV98DRAFT_546316</name>
</gene>